<name>A0A7S0M1I6_9CRYP</name>
<sequence>MNLGVWKRNNSSTAQKPAIQNMGGVGIVFLQAPDKSLFVKSLVEGSGASHSGIKLGDCLMKVDGVNVFCKGADAAAKIILGPLGTVVELTLARVVDKKRLTIFASLVREMKATADPLFDISGESSMYSSGVTTKMLFLECLQPQPQQTQAAAPSSSKQDNIISSDSMTASTGDMNDRTEPQNGEYRNGQVFFRGRWYSEVEVQRLESMASHIDDQIKLLENSKIDVPNQCLKSTVPDSETDVDNPGIVSAIFVVQGGPLLTTSKSMGISTWKEVKVKISTGGLLTWGNRNVRRGQVLWARAVAELYSPAMTKNQFDFINRKFEVLLEAGGDQKPICAFSIDGGTVQAAPSKAAIEFVASDEEERNRWVAGISAVLLMRTKSTQQHLQRKQLMEPRGCGPPGGPARTTHSVFITERPSPAALPAGRTTGRDAPPEGCGAAGLDRPPAASPASVSRAAGPTSGSESDTARRAAGSGRDPAEAPCRAGGCGGWESESDSAGGGPQSRQTLWTGRVALVRVPPAANEPT</sequence>
<accession>A0A7S0M1I6</accession>
<feature type="compositionally biased region" description="Polar residues" evidence="1">
    <location>
        <begin position="159"/>
        <end position="173"/>
    </location>
</feature>
<dbReference type="InterPro" id="IPR001849">
    <property type="entry name" value="PH_domain"/>
</dbReference>
<proteinExistence type="predicted"/>
<dbReference type="PROSITE" id="PS50106">
    <property type="entry name" value="PDZ"/>
    <property type="match status" value="1"/>
</dbReference>
<dbReference type="Pfam" id="PF17820">
    <property type="entry name" value="PDZ_6"/>
    <property type="match status" value="1"/>
</dbReference>
<protein>
    <recommendedName>
        <fullName evidence="5">PDZ domain-containing protein</fullName>
    </recommendedName>
</protein>
<feature type="compositionally biased region" description="Low complexity" evidence="1">
    <location>
        <begin position="443"/>
        <end position="456"/>
    </location>
</feature>
<dbReference type="Gene3D" id="2.30.42.10">
    <property type="match status" value="1"/>
</dbReference>
<dbReference type="SUPFAM" id="SSF50156">
    <property type="entry name" value="PDZ domain-like"/>
    <property type="match status" value="1"/>
</dbReference>
<evidence type="ECO:0000259" key="3">
    <source>
        <dbReference type="PROSITE" id="PS50106"/>
    </source>
</evidence>
<evidence type="ECO:0008006" key="5">
    <source>
        <dbReference type="Google" id="ProtNLM"/>
    </source>
</evidence>
<dbReference type="InterPro" id="IPR036034">
    <property type="entry name" value="PDZ_sf"/>
</dbReference>
<reference evidence="4" key="1">
    <citation type="submission" date="2021-01" db="EMBL/GenBank/DDBJ databases">
        <authorList>
            <person name="Corre E."/>
            <person name="Pelletier E."/>
            <person name="Niang G."/>
            <person name="Scheremetjew M."/>
            <person name="Finn R."/>
            <person name="Kale V."/>
            <person name="Holt S."/>
            <person name="Cochrane G."/>
            <person name="Meng A."/>
            <person name="Brown T."/>
            <person name="Cohen L."/>
        </authorList>
    </citation>
    <scope>NUCLEOTIDE SEQUENCE</scope>
    <source>
        <strain evidence="4">CCAP979/52</strain>
    </source>
</reference>
<feature type="domain" description="PH" evidence="2">
    <location>
        <begin position="252"/>
        <end position="376"/>
    </location>
</feature>
<dbReference type="CDD" id="cd06782">
    <property type="entry name" value="cpPDZ_CPP-like"/>
    <property type="match status" value="1"/>
</dbReference>
<evidence type="ECO:0000259" key="2">
    <source>
        <dbReference type="PROSITE" id="PS50003"/>
    </source>
</evidence>
<feature type="compositionally biased region" description="Low complexity" evidence="1">
    <location>
        <begin position="147"/>
        <end position="158"/>
    </location>
</feature>
<evidence type="ECO:0000313" key="4">
    <source>
        <dbReference type="EMBL" id="CAD8628847.1"/>
    </source>
</evidence>
<feature type="domain" description="PDZ" evidence="3">
    <location>
        <begin position="23"/>
        <end position="95"/>
    </location>
</feature>
<dbReference type="InterPro" id="IPR001478">
    <property type="entry name" value="PDZ"/>
</dbReference>
<evidence type="ECO:0000256" key="1">
    <source>
        <dbReference type="SAM" id="MobiDB-lite"/>
    </source>
</evidence>
<dbReference type="AlphaFoldDB" id="A0A7S0M1I6"/>
<gene>
    <name evidence="4" type="ORF">CCUR1050_LOCUS6526</name>
</gene>
<dbReference type="InterPro" id="IPR041489">
    <property type="entry name" value="PDZ_6"/>
</dbReference>
<dbReference type="SMART" id="SM00228">
    <property type="entry name" value="PDZ"/>
    <property type="match status" value="1"/>
</dbReference>
<organism evidence="4">
    <name type="scientific">Cryptomonas curvata</name>
    <dbReference type="NCBI Taxonomy" id="233186"/>
    <lineage>
        <taxon>Eukaryota</taxon>
        <taxon>Cryptophyceae</taxon>
        <taxon>Cryptomonadales</taxon>
        <taxon>Cryptomonadaceae</taxon>
        <taxon>Cryptomonas</taxon>
    </lineage>
</organism>
<feature type="region of interest" description="Disordered" evidence="1">
    <location>
        <begin position="416"/>
        <end position="525"/>
    </location>
</feature>
<feature type="region of interest" description="Disordered" evidence="1">
    <location>
        <begin position="147"/>
        <end position="185"/>
    </location>
</feature>
<dbReference type="PROSITE" id="PS50003">
    <property type="entry name" value="PH_DOMAIN"/>
    <property type="match status" value="1"/>
</dbReference>
<dbReference type="EMBL" id="HBEZ01011852">
    <property type="protein sequence ID" value="CAD8628847.1"/>
    <property type="molecule type" value="Transcribed_RNA"/>
</dbReference>